<dbReference type="Proteomes" id="UP001157017">
    <property type="component" value="Unassembled WGS sequence"/>
</dbReference>
<dbReference type="SUPFAM" id="SSF55486">
    <property type="entry name" value="Metalloproteases ('zincins'), catalytic domain"/>
    <property type="match status" value="1"/>
</dbReference>
<dbReference type="PROSITE" id="PS51819">
    <property type="entry name" value="VOC"/>
    <property type="match status" value="1"/>
</dbReference>
<feature type="region of interest" description="Disordered" evidence="5">
    <location>
        <begin position="161"/>
        <end position="194"/>
    </location>
</feature>
<dbReference type="Pfam" id="PF02868">
    <property type="entry name" value="Peptidase_M4_C"/>
    <property type="match status" value="1"/>
</dbReference>
<organism evidence="7 8">
    <name type="scientific">Angustibacter aerolatus</name>
    <dbReference type="NCBI Taxonomy" id="1162965"/>
    <lineage>
        <taxon>Bacteria</taxon>
        <taxon>Bacillati</taxon>
        <taxon>Actinomycetota</taxon>
        <taxon>Actinomycetes</taxon>
        <taxon>Kineosporiales</taxon>
        <taxon>Kineosporiaceae</taxon>
    </lineage>
</organism>
<evidence type="ECO:0000313" key="8">
    <source>
        <dbReference type="Proteomes" id="UP001157017"/>
    </source>
</evidence>
<feature type="compositionally biased region" description="Basic residues" evidence="5">
    <location>
        <begin position="161"/>
        <end position="176"/>
    </location>
</feature>
<dbReference type="Gene3D" id="3.10.180.10">
    <property type="entry name" value="2,3-Dihydroxybiphenyl 1,2-Dioxygenase, domain 1"/>
    <property type="match status" value="1"/>
</dbReference>
<dbReference type="InterPro" id="IPR027268">
    <property type="entry name" value="Peptidase_M4/M1_CTD_sf"/>
</dbReference>
<name>A0ABQ6JBW3_9ACTN</name>
<evidence type="ECO:0000259" key="6">
    <source>
        <dbReference type="PROSITE" id="PS51819"/>
    </source>
</evidence>
<feature type="domain" description="VOC" evidence="6">
    <location>
        <begin position="294"/>
        <end position="412"/>
    </location>
</feature>
<dbReference type="PANTHER" id="PTHR43579">
    <property type="match status" value="1"/>
</dbReference>
<dbReference type="EMBL" id="BSUZ01000001">
    <property type="protein sequence ID" value="GMA85648.1"/>
    <property type="molecule type" value="Genomic_DNA"/>
</dbReference>
<evidence type="ECO:0000256" key="4">
    <source>
        <dbReference type="ARBA" id="ARBA00023049"/>
    </source>
</evidence>
<sequence>MSDVFGSLVKQHLLGQSAASADWLIGEGLFTDAVQGVALRSMKAPGTAYDDPTLGKDPQPASMADLVDTSDDNGGVHINSGIPNRAFYLAATAIGGNAWEGAGAVWYDTLTGGSLEPDADFATFAAATVTAATARFGEGSPQAAAVADAWAQVGVLSSSRLGRRRAAHHERSRRSGRVGGTPQARPRRPHGAGAPVWRVHRRAARARGAARRACPTPRRSAGCRCSARASLLDLAAASGEPAPDRYVYQVVSPQPGLLDAGTGLDVRAGEQQPARRRPVAARRHAAGAVMPAAVLDHVGLQCADYPASQRFYDAVLGELGLTRLMDVGVACGYGADHPVFWIGLHETGTGFRESHLAFAAADRAAVDAFVAAAVAHGGEVLHEPRVRPEYHEHYYGGFVRDPDGNNVEAVCHRPG</sequence>
<dbReference type="InterPro" id="IPR004360">
    <property type="entry name" value="Glyas_Fos-R_dOase_dom"/>
</dbReference>
<evidence type="ECO:0000256" key="5">
    <source>
        <dbReference type="SAM" id="MobiDB-lite"/>
    </source>
</evidence>
<dbReference type="SUPFAM" id="SSF54593">
    <property type="entry name" value="Glyoxalase/Bleomycin resistance protein/Dihydroxybiphenyl dioxygenase"/>
    <property type="match status" value="1"/>
</dbReference>
<evidence type="ECO:0000256" key="3">
    <source>
        <dbReference type="ARBA" id="ARBA00022833"/>
    </source>
</evidence>
<dbReference type="InterPro" id="IPR001570">
    <property type="entry name" value="Peptidase_M4_C_domain"/>
</dbReference>
<keyword evidence="2" id="KW-0378">Hydrolase</keyword>
<keyword evidence="1" id="KW-0645">Protease</keyword>
<dbReference type="InterPro" id="IPR037523">
    <property type="entry name" value="VOC_core"/>
</dbReference>
<evidence type="ECO:0000256" key="1">
    <source>
        <dbReference type="ARBA" id="ARBA00022670"/>
    </source>
</evidence>
<keyword evidence="3" id="KW-0862">Zinc</keyword>
<evidence type="ECO:0000256" key="2">
    <source>
        <dbReference type="ARBA" id="ARBA00022801"/>
    </source>
</evidence>
<protein>
    <recommendedName>
        <fullName evidence="6">VOC domain-containing protein</fullName>
    </recommendedName>
</protein>
<proteinExistence type="predicted"/>
<evidence type="ECO:0000313" key="7">
    <source>
        <dbReference type="EMBL" id="GMA85648.1"/>
    </source>
</evidence>
<reference evidence="8" key="1">
    <citation type="journal article" date="2019" name="Int. J. Syst. Evol. Microbiol.">
        <title>The Global Catalogue of Microorganisms (GCM) 10K type strain sequencing project: providing services to taxonomists for standard genome sequencing and annotation.</title>
        <authorList>
            <consortium name="The Broad Institute Genomics Platform"/>
            <consortium name="The Broad Institute Genome Sequencing Center for Infectious Disease"/>
            <person name="Wu L."/>
            <person name="Ma J."/>
        </authorList>
    </citation>
    <scope>NUCLEOTIDE SEQUENCE [LARGE SCALE GENOMIC DNA]</scope>
    <source>
        <strain evidence="8">NBRC 108730</strain>
    </source>
</reference>
<accession>A0ABQ6JBW3</accession>
<keyword evidence="4" id="KW-0482">Metalloprotease</keyword>
<dbReference type="InterPro" id="IPR029068">
    <property type="entry name" value="Glyas_Bleomycin-R_OHBP_Dase"/>
</dbReference>
<dbReference type="Gene3D" id="1.10.390.10">
    <property type="entry name" value="Neutral Protease Domain 2"/>
    <property type="match status" value="1"/>
</dbReference>
<gene>
    <name evidence="7" type="ORF">GCM10025868_08980</name>
</gene>
<dbReference type="InterPro" id="IPR052759">
    <property type="entry name" value="Metalloprotease_M4"/>
</dbReference>
<comment type="caution">
    <text evidence="7">The sequence shown here is derived from an EMBL/GenBank/DDBJ whole genome shotgun (WGS) entry which is preliminary data.</text>
</comment>
<keyword evidence="8" id="KW-1185">Reference proteome</keyword>
<dbReference type="Pfam" id="PF00903">
    <property type="entry name" value="Glyoxalase"/>
    <property type="match status" value="1"/>
</dbReference>
<dbReference type="PANTHER" id="PTHR43579:SF1">
    <property type="entry name" value="NEUTRAL METALLOPROTEINASE"/>
    <property type="match status" value="1"/>
</dbReference>